<dbReference type="Gene3D" id="3.10.580.10">
    <property type="entry name" value="CBS-domain"/>
    <property type="match status" value="1"/>
</dbReference>
<evidence type="ECO:0000256" key="5">
    <source>
        <dbReference type="ARBA" id="ARBA00022842"/>
    </source>
</evidence>
<keyword evidence="9" id="KW-0479">Metal-binding</keyword>
<keyword evidence="3 9" id="KW-0813">Transport</keyword>
<dbReference type="InterPro" id="IPR000644">
    <property type="entry name" value="CBS_dom"/>
</dbReference>
<comment type="similarity">
    <text evidence="2 9">Belongs to the SLC41A transporter family.</text>
</comment>
<dbReference type="Gene3D" id="1.10.357.20">
    <property type="entry name" value="SLC41 divalent cation transporters, integral membrane domain"/>
    <property type="match status" value="1"/>
</dbReference>
<dbReference type="Proteomes" id="UP000195137">
    <property type="component" value="Unassembled WGS sequence"/>
</dbReference>
<dbReference type="RefSeq" id="WP_086637811.1">
    <property type="nucleotide sequence ID" value="NZ_MRZU01000004.1"/>
</dbReference>
<feature type="domain" description="CBS" evidence="10">
    <location>
        <begin position="89"/>
        <end position="145"/>
    </location>
</feature>
<dbReference type="InterPro" id="IPR046342">
    <property type="entry name" value="CBS_dom_sf"/>
</dbReference>
<reference evidence="11 12" key="1">
    <citation type="submission" date="2016-12" db="EMBL/GenBank/DDBJ databases">
        <title>Discovery of methanogenic haloarchaea.</title>
        <authorList>
            <person name="Sorokin D.Y."/>
            <person name="Makarova K.S."/>
            <person name="Abbas B."/>
            <person name="Ferrer M."/>
            <person name="Golyshin P.N."/>
        </authorList>
    </citation>
    <scope>NUCLEOTIDE SEQUENCE [LARGE SCALE GENOMIC DNA]</scope>
    <source>
        <strain evidence="11">AMET1</strain>
    </source>
</reference>
<keyword evidence="4 9" id="KW-0812">Transmembrane</keyword>
<dbReference type="NCBIfam" id="TIGR00400">
    <property type="entry name" value="mgtE"/>
    <property type="match status" value="1"/>
</dbReference>
<feature type="transmembrane region" description="Helical" evidence="9">
    <location>
        <begin position="327"/>
        <end position="343"/>
    </location>
</feature>
<evidence type="ECO:0000256" key="2">
    <source>
        <dbReference type="ARBA" id="ARBA00009749"/>
    </source>
</evidence>
<evidence type="ECO:0000313" key="12">
    <source>
        <dbReference type="Proteomes" id="UP000195137"/>
    </source>
</evidence>
<keyword evidence="5 9" id="KW-0460">Magnesium</keyword>
<comment type="subunit">
    <text evidence="9">Homodimer.</text>
</comment>
<dbReference type="GO" id="GO:0015095">
    <property type="term" value="F:magnesium ion transmembrane transporter activity"/>
    <property type="evidence" value="ECO:0007669"/>
    <property type="project" value="InterPro"/>
</dbReference>
<dbReference type="GO" id="GO:0005886">
    <property type="term" value="C:plasma membrane"/>
    <property type="evidence" value="ECO:0007669"/>
    <property type="project" value="UniProtKB-SubCell"/>
</dbReference>
<dbReference type="AlphaFoldDB" id="A0A1Y3GGR0"/>
<sequence length="344" mass="37844">MVLIVNESIELKEHPDTVEEIMVDKYIAVNQNTSAEKTIEKFREQKAKPTDETTIYYIYVIDEYKHLVGVLSLIELLHAKPDKPVKEIMKKDVISLKKQEDPENAAKKIQKADLMSLPVVDDKNKLIGAVRFDDIMDVVDEEFSEDMYRLAGFSFTEEETARSTAILDSPIKTILKLRIPWLLVALVGGLLAGFVIDTYEETLEATLALAIFLPAIMDMGGNVGTQASTIFVRGTALGQIGEQNVKKHILKEGLVGLLIGILVGTIAGIAAYLWQGIPELGVVIFLSLTLTCIVASLIGYGIPWIAHKLGYDPAAVSDPFITTIKDVTALLIYFSLATALVPII</sequence>
<evidence type="ECO:0000256" key="3">
    <source>
        <dbReference type="ARBA" id="ARBA00022448"/>
    </source>
</evidence>
<evidence type="ECO:0000256" key="9">
    <source>
        <dbReference type="RuleBase" id="RU362011"/>
    </source>
</evidence>
<feature type="domain" description="CBS" evidence="10">
    <location>
        <begin position="22"/>
        <end position="87"/>
    </location>
</feature>
<dbReference type="InterPro" id="IPR006669">
    <property type="entry name" value="MgtE_transporter"/>
</dbReference>
<dbReference type="SUPFAM" id="SSF161093">
    <property type="entry name" value="MgtE membrane domain-like"/>
    <property type="match status" value="1"/>
</dbReference>
<dbReference type="CDD" id="cd04606">
    <property type="entry name" value="CBS_pair_Mg_transporter"/>
    <property type="match status" value="1"/>
</dbReference>
<dbReference type="SUPFAM" id="SSF54631">
    <property type="entry name" value="CBS-domain pair"/>
    <property type="match status" value="1"/>
</dbReference>
<protein>
    <recommendedName>
        <fullName evidence="9">Magnesium transporter MgtE</fullName>
    </recommendedName>
</protein>
<keyword evidence="9" id="KW-1003">Cell membrane</keyword>
<dbReference type="SMART" id="SM00116">
    <property type="entry name" value="CBS"/>
    <property type="match status" value="2"/>
</dbReference>
<evidence type="ECO:0000259" key="10">
    <source>
        <dbReference type="PROSITE" id="PS51371"/>
    </source>
</evidence>
<feature type="transmembrane region" description="Helical" evidence="9">
    <location>
        <begin position="179"/>
        <end position="196"/>
    </location>
</feature>
<comment type="caution">
    <text evidence="11">The sequence shown here is derived from an EMBL/GenBank/DDBJ whole genome shotgun (WGS) entry which is preliminary data.</text>
</comment>
<feature type="transmembrane region" description="Helical" evidence="9">
    <location>
        <begin position="253"/>
        <end position="274"/>
    </location>
</feature>
<comment type="subcellular location">
    <subcellularLocation>
        <location evidence="9">Cell membrane</location>
        <topology evidence="9">Multi-pass membrane protein</topology>
    </subcellularLocation>
    <subcellularLocation>
        <location evidence="1">Membrane</location>
        <topology evidence="1">Multi-pass membrane protein</topology>
    </subcellularLocation>
</comment>
<evidence type="ECO:0000256" key="4">
    <source>
        <dbReference type="ARBA" id="ARBA00022692"/>
    </source>
</evidence>
<dbReference type="PANTHER" id="PTHR41394">
    <property type="entry name" value="MAGNESIUM TRANSPORTER MGTE"/>
    <property type="match status" value="1"/>
</dbReference>
<evidence type="ECO:0000256" key="6">
    <source>
        <dbReference type="ARBA" id="ARBA00022989"/>
    </source>
</evidence>
<evidence type="ECO:0000313" key="11">
    <source>
        <dbReference type="EMBL" id="OUJ18546.1"/>
    </source>
</evidence>
<comment type="caution">
    <text evidence="9">Lacks conserved residue(s) required for the propagation of feature annotation.</text>
</comment>
<dbReference type="OrthoDB" id="147899at2157"/>
<dbReference type="Pfam" id="PF01769">
    <property type="entry name" value="MgtE"/>
    <property type="match status" value="1"/>
</dbReference>
<comment type="function">
    <text evidence="9">Acts as a magnesium transporter.</text>
</comment>
<accession>A0A1Y3GGR0</accession>
<dbReference type="EMBL" id="MRZU01000004">
    <property type="protein sequence ID" value="OUJ18546.1"/>
    <property type="molecule type" value="Genomic_DNA"/>
</dbReference>
<proteinExistence type="inferred from homology"/>
<name>A0A1Y3GGR0_9EURY</name>
<evidence type="ECO:0000256" key="8">
    <source>
        <dbReference type="PROSITE-ProRule" id="PRU00703"/>
    </source>
</evidence>
<dbReference type="PROSITE" id="PS51371">
    <property type="entry name" value="CBS"/>
    <property type="match status" value="2"/>
</dbReference>
<dbReference type="PANTHER" id="PTHR41394:SF5">
    <property type="entry name" value="SLC41A_MGTE INTEGRAL MEMBRANE DOMAIN-CONTAINING PROTEIN"/>
    <property type="match status" value="1"/>
</dbReference>
<keyword evidence="7 9" id="KW-0472">Membrane</keyword>
<keyword evidence="6 9" id="KW-1133">Transmembrane helix</keyword>
<evidence type="ECO:0000256" key="1">
    <source>
        <dbReference type="ARBA" id="ARBA00004141"/>
    </source>
</evidence>
<evidence type="ECO:0000256" key="7">
    <source>
        <dbReference type="ARBA" id="ARBA00023136"/>
    </source>
</evidence>
<dbReference type="GO" id="GO:0046872">
    <property type="term" value="F:metal ion binding"/>
    <property type="evidence" value="ECO:0007669"/>
    <property type="project" value="UniProtKB-KW"/>
</dbReference>
<keyword evidence="8" id="KW-0129">CBS domain</keyword>
<keyword evidence="12" id="KW-1185">Reference proteome</keyword>
<dbReference type="Pfam" id="PF00571">
    <property type="entry name" value="CBS"/>
    <property type="match status" value="2"/>
</dbReference>
<dbReference type="InterPro" id="IPR036739">
    <property type="entry name" value="SLC41_membr_dom_sf"/>
</dbReference>
<dbReference type="InterPro" id="IPR006667">
    <property type="entry name" value="SLC41_membr_dom"/>
</dbReference>
<gene>
    <name evidence="11" type="ORF">AMET1_1465</name>
</gene>
<organism evidence="11 12">
    <name type="scientific">Methanonatronarchaeum thermophilum</name>
    <dbReference type="NCBI Taxonomy" id="1927129"/>
    <lineage>
        <taxon>Archaea</taxon>
        <taxon>Methanobacteriati</taxon>
        <taxon>Methanobacteriota</taxon>
        <taxon>Methanonatronarchaeia</taxon>
        <taxon>Methanonatronarchaeales</taxon>
        <taxon>Methanonatronarchaeaceae</taxon>
        <taxon>Methanonatronarchaeum</taxon>
    </lineage>
</organism>
<feature type="transmembrane region" description="Helical" evidence="9">
    <location>
        <begin position="280"/>
        <end position="306"/>
    </location>
</feature>